<protein>
    <submittedName>
        <fullName evidence="10">ErfK/YbiS/YcfS/YnhG</fullName>
    </submittedName>
</protein>
<feature type="signal peptide" evidence="8">
    <location>
        <begin position="1"/>
        <end position="19"/>
    </location>
</feature>
<dbReference type="CDD" id="cd16913">
    <property type="entry name" value="YkuD_like"/>
    <property type="match status" value="1"/>
</dbReference>
<dbReference type="RefSeq" id="WP_052508647.1">
    <property type="nucleotide sequence ID" value="NZ_LK391969.1"/>
</dbReference>
<dbReference type="PROSITE" id="PS52029">
    <property type="entry name" value="LD_TPASE"/>
    <property type="match status" value="1"/>
</dbReference>
<proteinExistence type="inferred from homology"/>
<evidence type="ECO:0000256" key="4">
    <source>
        <dbReference type="ARBA" id="ARBA00022960"/>
    </source>
</evidence>
<evidence type="ECO:0000256" key="5">
    <source>
        <dbReference type="ARBA" id="ARBA00022984"/>
    </source>
</evidence>
<dbReference type="PATRIC" id="fig|1461581.3.peg.228"/>
<organism evidence="10">
    <name type="scientific">Pseudomonas saudimassiliensis</name>
    <dbReference type="NCBI Taxonomy" id="1461581"/>
    <lineage>
        <taxon>Bacteria</taxon>
        <taxon>Pseudomonadati</taxon>
        <taxon>Pseudomonadota</taxon>
        <taxon>Gammaproteobacteria</taxon>
        <taxon>Pseudomonadales</taxon>
        <taxon>Pseudomonadaceae</taxon>
        <taxon>Pseudomonas</taxon>
    </lineage>
</organism>
<accession>A0A078M0N2</accession>
<dbReference type="PANTHER" id="PTHR36699">
    <property type="entry name" value="LD-TRANSPEPTIDASE"/>
    <property type="match status" value="1"/>
</dbReference>
<evidence type="ECO:0000256" key="8">
    <source>
        <dbReference type="SAM" id="SignalP"/>
    </source>
</evidence>
<dbReference type="GO" id="GO:0008360">
    <property type="term" value="P:regulation of cell shape"/>
    <property type="evidence" value="ECO:0007669"/>
    <property type="project" value="UniProtKB-UniRule"/>
</dbReference>
<comment type="pathway">
    <text evidence="1 7">Cell wall biogenesis; peptidoglycan biosynthesis.</text>
</comment>
<dbReference type="InterPro" id="IPR005490">
    <property type="entry name" value="LD_TPept_cat_dom"/>
</dbReference>
<dbReference type="SUPFAM" id="SSF141523">
    <property type="entry name" value="L,D-transpeptidase catalytic domain-like"/>
    <property type="match status" value="1"/>
</dbReference>
<dbReference type="UniPathway" id="UPA00219"/>
<evidence type="ECO:0000256" key="1">
    <source>
        <dbReference type="ARBA" id="ARBA00004752"/>
    </source>
</evidence>
<dbReference type="PANTHER" id="PTHR36699:SF1">
    <property type="entry name" value="L,D-TRANSPEPTIDASE YAFK-RELATED"/>
    <property type="match status" value="1"/>
</dbReference>
<comment type="similarity">
    <text evidence="2">Belongs to the YkuD family.</text>
</comment>
<gene>
    <name evidence="10" type="ORF">BN1049_00233</name>
</gene>
<dbReference type="AlphaFoldDB" id="A0A078M0N2"/>
<keyword evidence="5 7" id="KW-0573">Peptidoglycan synthesis</keyword>
<evidence type="ECO:0000256" key="7">
    <source>
        <dbReference type="PROSITE-ProRule" id="PRU01373"/>
    </source>
</evidence>
<dbReference type="Gene3D" id="2.40.440.10">
    <property type="entry name" value="L,D-transpeptidase catalytic domain-like"/>
    <property type="match status" value="1"/>
</dbReference>
<sequence length="162" mass="18486">MKHWWALLLLGLLAGSCLAETLAIDKVLVHKAERRLDVLSGGQVIRQYRVALGKQPVGHKQVQGDNRTPEGIYHIDWRHHSPSYNLSLHLDYPNLKDRADAWKRGVDPGSMIMIHGTPVDEEYPEWFFAGLDWTNGCIALDNRSMRELWDLVPDGTLVEIRP</sequence>
<feature type="active site" description="Nucleophile" evidence="7">
    <location>
        <position position="137"/>
    </location>
</feature>
<evidence type="ECO:0000256" key="6">
    <source>
        <dbReference type="ARBA" id="ARBA00023316"/>
    </source>
</evidence>
<dbReference type="EMBL" id="LM997413">
    <property type="protein sequence ID" value="CEA00933.1"/>
    <property type="molecule type" value="Genomic_DNA"/>
</dbReference>
<dbReference type="InterPro" id="IPR038063">
    <property type="entry name" value="Transpep_catalytic_dom"/>
</dbReference>
<dbReference type="Pfam" id="PF03734">
    <property type="entry name" value="YkuD"/>
    <property type="match status" value="1"/>
</dbReference>
<name>A0A078M0N2_9PSED</name>
<dbReference type="OrthoDB" id="9809748at2"/>
<reference evidence="10" key="1">
    <citation type="submission" date="2014-07" db="EMBL/GenBank/DDBJ databases">
        <authorList>
            <person name="Urmite Genomes Urmite Genomes"/>
        </authorList>
    </citation>
    <scope>NUCLEOTIDE SEQUENCE</scope>
    <source>
        <strain evidence="10">12M76_air</strain>
    </source>
</reference>
<feature type="active site" description="Proton donor/acceptor" evidence="7">
    <location>
        <position position="115"/>
    </location>
</feature>
<dbReference type="PROSITE" id="PS51257">
    <property type="entry name" value="PROKAR_LIPOPROTEIN"/>
    <property type="match status" value="1"/>
</dbReference>
<dbReference type="EMBL" id="LK391969">
    <property type="protein sequence ID" value="CEF25331.1"/>
    <property type="molecule type" value="Genomic_DNA"/>
</dbReference>
<keyword evidence="8" id="KW-0732">Signal</keyword>
<keyword evidence="4 7" id="KW-0133">Cell shape</keyword>
<evidence type="ECO:0000259" key="9">
    <source>
        <dbReference type="PROSITE" id="PS52029"/>
    </source>
</evidence>
<evidence type="ECO:0000313" key="10">
    <source>
        <dbReference type="EMBL" id="CEA00933.1"/>
    </source>
</evidence>
<keyword evidence="6 7" id="KW-0961">Cell wall biogenesis/degradation</keyword>
<keyword evidence="3" id="KW-0808">Transferase</keyword>
<evidence type="ECO:0000256" key="2">
    <source>
        <dbReference type="ARBA" id="ARBA00005992"/>
    </source>
</evidence>
<dbReference type="GO" id="GO:0071555">
    <property type="term" value="P:cell wall organization"/>
    <property type="evidence" value="ECO:0007669"/>
    <property type="project" value="UniProtKB-UniRule"/>
</dbReference>
<evidence type="ECO:0000256" key="3">
    <source>
        <dbReference type="ARBA" id="ARBA00022679"/>
    </source>
</evidence>
<feature type="chain" id="PRO_5007377748" evidence="8">
    <location>
        <begin position="20"/>
        <end position="162"/>
    </location>
</feature>
<dbReference type="GO" id="GO:0016740">
    <property type="term" value="F:transferase activity"/>
    <property type="evidence" value="ECO:0007669"/>
    <property type="project" value="UniProtKB-KW"/>
</dbReference>
<dbReference type="GO" id="GO:0009252">
    <property type="term" value="P:peptidoglycan biosynthetic process"/>
    <property type="evidence" value="ECO:0007669"/>
    <property type="project" value="UniProtKB-UniPathway"/>
</dbReference>
<feature type="domain" description="L,D-TPase catalytic" evidence="9">
    <location>
        <begin position="25"/>
        <end position="161"/>
    </location>
</feature>
<dbReference type="GO" id="GO:0004180">
    <property type="term" value="F:carboxypeptidase activity"/>
    <property type="evidence" value="ECO:0007669"/>
    <property type="project" value="UniProtKB-ARBA"/>
</dbReference>